<dbReference type="GO" id="GO:0008233">
    <property type="term" value="F:peptidase activity"/>
    <property type="evidence" value="ECO:0007669"/>
    <property type="project" value="InterPro"/>
</dbReference>
<proteinExistence type="predicted"/>
<evidence type="ECO:0000256" key="1">
    <source>
        <dbReference type="SAM" id="MobiDB-lite"/>
    </source>
</evidence>
<evidence type="ECO:0000313" key="3">
    <source>
        <dbReference type="EMBL" id="OHV05608.1"/>
    </source>
</evidence>
<accession>A0A1S1NN09</accession>
<evidence type="ECO:0000259" key="2">
    <source>
        <dbReference type="Pfam" id="PF13539"/>
    </source>
</evidence>
<name>A0A1S1NN09_9MYCO</name>
<feature type="domain" description="Peptidase M15C" evidence="2">
    <location>
        <begin position="140"/>
        <end position="219"/>
    </location>
</feature>
<feature type="compositionally biased region" description="Low complexity" evidence="1">
    <location>
        <begin position="18"/>
        <end position="31"/>
    </location>
</feature>
<keyword evidence="4" id="KW-1185">Reference proteome</keyword>
<dbReference type="InterPro" id="IPR009045">
    <property type="entry name" value="Zn_M74/Hedgehog-like"/>
</dbReference>
<comment type="caution">
    <text evidence="3">The sequence shown here is derived from an EMBL/GenBank/DDBJ whole genome shotgun (WGS) entry which is preliminary data.</text>
</comment>
<dbReference type="Proteomes" id="UP000179734">
    <property type="component" value="Unassembled WGS sequence"/>
</dbReference>
<reference evidence="3 4" key="1">
    <citation type="submission" date="2016-10" db="EMBL/GenBank/DDBJ databases">
        <title>Genome sequence of Mycobacterium talmonii.</title>
        <authorList>
            <person name="Greninger A.L."/>
            <person name="Elliott B."/>
            <person name="Vasireddy S."/>
            <person name="Vasireddy R."/>
        </authorList>
    </citation>
    <scope>NUCLEOTIDE SEQUENCE [LARGE SCALE GENOMIC DNA]</scope>
    <source>
        <strain evidence="4">NE-TNMC-100812</strain>
    </source>
</reference>
<sequence>MAAGAVLVQCSDPRPEAVRPSPAAPAASVPVSTPPPAPVAVHPVTAAELGASWQPGCPIDPAQLRRVDVRHLGFDGQPHDGELVVHQDLVDEVLAIFDELYRLGYPIEKIRTPDHYPQAADELSMEDNNTSAFSCRGIPGSDRWSLHAYGRAIDVNPLLNPSVHADGVLEPLTAAPYVDRSRTDPGLLHGGDPAVRVFVDRGWVWGGSWRSPIDYQHFERP</sequence>
<dbReference type="EMBL" id="MLQM01000015">
    <property type="protein sequence ID" value="OHV05608.1"/>
    <property type="molecule type" value="Genomic_DNA"/>
</dbReference>
<dbReference type="AlphaFoldDB" id="A0A1S1NN09"/>
<dbReference type="Pfam" id="PF13539">
    <property type="entry name" value="Peptidase_M15_4"/>
    <property type="match status" value="1"/>
</dbReference>
<dbReference type="InterPro" id="IPR039561">
    <property type="entry name" value="Peptidase_M15C"/>
</dbReference>
<organism evidence="3 4">
    <name type="scientific">Mycobacterium talmoniae</name>
    <dbReference type="NCBI Taxonomy" id="1858794"/>
    <lineage>
        <taxon>Bacteria</taxon>
        <taxon>Bacillati</taxon>
        <taxon>Actinomycetota</taxon>
        <taxon>Actinomycetes</taxon>
        <taxon>Mycobacteriales</taxon>
        <taxon>Mycobacteriaceae</taxon>
        <taxon>Mycobacterium</taxon>
    </lineage>
</organism>
<protein>
    <submittedName>
        <fullName evidence="3">Peptidase M15</fullName>
    </submittedName>
</protein>
<dbReference type="SUPFAM" id="SSF55166">
    <property type="entry name" value="Hedgehog/DD-peptidase"/>
    <property type="match status" value="1"/>
</dbReference>
<dbReference type="Gene3D" id="3.30.1380.10">
    <property type="match status" value="1"/>
</dbReference>
<gene>
    <name evidence="3" type="ORF">BKN37_05255</name>
</gene>
<feature type="region of interest" description="Disordered" evidence="1">
    <location>
        <begin position="11"/>
        <end position="34"/>
    </location>
</feature>
<evidence type="ECO:0000313" key="4">
    <source>
        <dbReference type="Proteomes" id="UP000179734"/>
    </source>
</evidence>